<dbReference type="Gene3D" id="3.20.20.70">
    <property type="entry name" value="Aldolase class I"/>
    <property type="match status" value="1"/>
</dbReference>
<dbReference type="PIRSF" id="PIRSF001357">
    <property type="entry name" value="DeoC"/>
    <property type="match status" value="1"/>
</dbReference>
<dbReference type="PANTHER" id="PTHR10889">
    <property type="entry name" value="DEOXYRIBOSE-PHOSPHATE ALDOLASE"/>
    <property type="match status" value="1"/>
</dbReference>
<dbReference type="GO" id="GO:0004139">
    <property type="term" value="F:deoxyribose-phosphate aldolase activity"/>
    <property type="evidence" value="ECO:0007669"/>
    <property type="project" value="UniProtKB-UniRule"/>
</dbReference>
<dbReference type="GO" id="GO:0016052">
    <property type="term" value="P:carbohydrate catabolic process"/>
    <property type="evidence" value="ECO:0007669"/>
    <property type="project" value="TreeGrafter"/>
</dbReference>
<dbReference type="SMART" id="SM01133">
    <property type="entry name" value="DeoC"/>
    <property type="match status" value="1"/>
</dbReference>
<keyword evidence="2" id="KW-0704">Schiff base</keyword>
<accession>A0AA37UIE4</accession>
<dbReference type="InterPro" id="IPR002915">
    <property type="entry name" value="DeoC/FbaB/LacD_aldolase"/>
</dbReference>
<dbReference type="InterPro" id="IPR011343">
    <property type="entry name" value="DeoC"/>
</dbReference>
<organism evidence="4 5">
    <name type="scientific">Arenivirga flava</name>
    <dbReference type="NCBI Taxonomy" id="1930060"/>
    <lineage>
        <taxon>Bacteria</taxon>
        <taxon>Bacillati</taxon>
        <taxon>Actinomycetota</taxon>
        <taxon>Actinomycetes</taxon>
        <taxon>Micrococcales</taxon>
        <taxon>Microbacteriaceae</taxon>
        <taxon>Arenivirga</taxon>
    </lineage>
</organism>
<dbReference type="GO" id="GO:0009264">
    <property type="term" value="P:deoxyribonucleotide catabolic process"/>
    <property type="evidence" value="ECO:0007669"/>
    <property type="project" value="UniProtKB-UniRule"/>
</dbReference>
<dbReference type="SUPFAM" id="SSF51569">
    <property type="entry name" value="Aldolase"/>
    <property type="match status" value="1"/>
</dbReference>
<keyword evidence="5" id="KW-1185">Reference proteome</keyword>
<evidence type="ECO:0000313" key="4">
    <source>
        <dbReference type="EMBL" id="GMA27762.1"/>
    </source>
</evidence>
<proteinExistence type="predicted"/>
<dbReference type="Proteomes" id="UP001157160">
    <property type="component" value="Unassembled WGS sequence"/>
</dbReference>
<dbReference type="EC" id="4.1.2.4" evidence="3"/>
<evidence type="ECO:0000256" key="1">
    <source>
        <dbReference type="ARBA" id="ARBA00022490"/>
    </source>
</evidence>
<evidence type="ECO:0000256" key="2">
    <source>
        <dbReference type="ARBA" id="ARBA00023270"/>
    </source>
</evidence>
<dbReference type="EMBL" id="BSUL01000001">
    <property type="protein sequence ID" value="GMA27762.1"/>
    <property type="molecule type" value="Genomic_DNA"/>
</dbReference>
<name>A0AA37UIE4_9MICO</name>
<keyword evidence="1" id="KW-0963">Cytoplasm</keyword>
<reference evidence="4 5" key="1">
    <citation type="journal article" date="2014" name="Int. J. Syst. Evol. Microbiol.">
        <title>Complete genome sequence of Corynebacterium casei LMG S-19264T (=DSM 44701T), isolated from a smear-ripened cheese.</title>
        <authorList>
            <consortium name="US DOE Joint Genome Institute (JGI-PGF)"/>
            <person name="Walter F."/>
            <person name="Albersmeier A."/>
            <person name="Kalinowski J."/>
            <person name="Ruckert C."/>
        </authorList>
    </citation>
    <scope>NUCLEOTIDE SEQUENCE [LARGE SCALE GENOMIC DNA]</scope>
    <source>
        <strain evidence="4 5">NBRC 112289</strain>
    </source>
</reference>
<dbReference type="InterPro" id="IPR013785">
    <property type="entry name" value="Aldolase_TIM"/>
</dbReference>
<gene>
    <name evidence="4" type="ORF">GCM10025874_10150</name>
</gene>
<dbReference type="GO" id="GO:0005737">
    <property type="term" value="C:cytoplasm"/>
    <property type="evidence" value="ECO:0007669"/>
    <property type="project" value="InterPro"/>
</dbReference>
<dbReference type="Pfam" id="PF01791">
    <property type="entry name" value="DeoC"/>
    <property type="match status" value="1"/>
</dbReference>
<dbReference type="AlphaFoldDB" id="A0AA37UIE4"/>
<protein>
    <recommendedName>
        <fullName evidence="3">Deoxyribose-phosphate aldolase</fullName>
        <ecNumber evidence="3">4.1.2.4</ecNumber>
    </recommendedName>
</protein>
<dbReference type="NCBIfam" id="TIGR00126">
    <property type="entry name" value="deoC"/>
    <property type="match status" value="1"/>
</dbReference>
<dbReference type="PANTHER" id="PTHR10889:SF1">
    <property type="entry name" value="DEOXYRIBOSE-PHOSPHATE ALDOLASE"/>
    <property type="match status" value="1"/>
</dbReference>
<comment type="caution">
    <text evidence="4">The sequence shown here is derived from an EMBL/GenBank/DDBJ whole genome shotgun (WGS) entry which is preliminary data.</text>
</comment>
<sequence length="173" mass="17593">MIGFPHGTTSTAGKVAEVRQALADGAVELDMVVNIGWVRSGLLAEVEQDIRSVVEAADGHIVKVILETALLDDEQIAAASAASDRAGAHFVKTSTGFAGGGANLHDLAIMKANVGERVELKASGGVRSLDTVLEMLAEGVTRFGTSGTATILGDLAARISGSAGTGAVDETSY</sequence>
<evidence type="ECO:0000256" key="3">
    <source>
        <dbReference type="NCBIfam" id="TIGR00126"/>
    </source>
</evidence>
<evidence type="ECO:0000313" key="5">
    <source>
        <dbReference type="Proteomes" id="UP001157160"/>
    </source>
</evidence>